<keyword evidence="4" id="KW-0472">Membrane</keyword>
<keyword evidence="7" id="KW-1185">Reference proteome</keyword>
<sequence length="947" mass="105365">GCISNQPSTVSLIATENEQVLRENVSQRLPVNASCQWNITAPVGKVVRIKVRASLLSGSCNDVYIKILDGPSNSSNLITKYCNDGVYTFGSYFFSSGRFVFLELKTGTGYNNRLRVTYYAVPFQNCSLNTTLDAPQSPSENNFSSPYYPLGFPMNMTCGWFIMAPENQTIKLQLTSRLSSSYKSSDRVEVYDVDGSEISANSLRLSNPHANTDTIYSKFRSLYILFKSDGHPQQSLSESGIIVLYTAFETVRTCSSSNSKDQNMNIILKDHSGIIKTPGYPSNFPTNLITQCYWKILAPKNHVVRLDFISFRMGSSHCVYIHDSINKENPVETFKCRSKTSFTFYASGREASLSVYRIPYADGTSGPGFIANYSVTPLGISSGICSLKNNTSVHMSGEGRSFTTLGYPKNPGIGTCAWNITVPVGKFIKLTFWEFEESCNQNYADVFDITNSGSLLLAKRLCNEKVLFSKGNNVLVKYSGVTLDQYRGGFFGSYEVVDAVPESYSCSDRGYISRLRATKGELASFDYPLNYPNDAECSWTIEVPAAYLVQFTFHSFDVEQSRDCRADYVEIKSGKLKFHKDAETIGKFCGFSLPPSFVSNYSRVYVDFVSDSSGTYPGFHASFKAVPNPAMGPCNVTGVDNVIPLTGETGRLFSPLYPQTYPNDMMCTWKINVPEGHYVRLRITSFDLGFSCRGTALKIHDGQSSSGNLLKSFCGRTFDRSVFSSGRYLWVRFQSLKDGYVYGTGFNAVFEAVTQLPAPFSCRSDRLTSFKSDTGTLASYNYPLPYDDKIECTWTIRVDLDYRIRLSFDFFNLSQSSDCSVDYVEVRDGVFKTSDLIGKYCGTEKPESITSDSWDMRVTFKSSGKTSYPGFKASYKRKKSTTAILKIVGIVLGALSAFCALVAGCCKHCCNSNNSRDAPVVQDSENIHQIPGFNNYTSQEQVETTKM</sequence>
<accession>A0ABN8P0I0</accession>
<reference evidence="6 7" key="1">
    <citation type="submission" date="2022-05" db="EMBL/GenBank/DDBJ databases">
        <authorList>
            <consortium name="Genoscope - CEA"/>
            <person name="William W."/>
        </authorList>
    </citation>
    <scope>NUCLEOTIDE SEQUENCE [LARGE SCALE GENOMIC DNA]</scope>
</reference>
<dbReference type="Proteomes" id="UP001159405">
    <property type="component" value="Unassembled WGS sequence"/>
</dbReference>
<feature type="domain" description="CUB" evidence="5">
    <location>
        <begin position="762"/>
        <end position="878"/>
    </location>
</feature>
<comment type="caution">
    <text evidence="6">The sequence shown here is derived from an EMBL/GenBank/DDBJ whole genome shotgun (WGS) entry which is preliminary data.</text>
</comment>
<dbReference type="EMBL" id="CALNXK010000044">
    <property type="protein sequence ID" value="CAH3127784.1"/>
    <property type="molecule type" value="Genomic_DNA"/>
</dbReference>
<feature type="domain" description="CUB" evidence="5">
    <location>
        <begin position="385"/>
        <end position="497"/>
    </location>
</feature>
<dbReference type="PANTHER" id="PTHR24251:SF37">
    <property type="entry name" value="CUB DOMAIN-CONTAINING PROTEIN"/>
    <property type="match status" value="1"/>
</dbReference>
<evidence type="ECO:0000313" key="6">
    <source>
        <dbReference type="EMBL" id="CAH3127784.1"/>
    </source>
</evidence>
<dbReference type="CDD" id="cd00041">
    <property type="entry name" value="CUB"/>
    <property type="match status" value="7"/>
</dbReference>
<feature type="domain" description="CUB" evidence="5">
    <location>
        <begin position="254"/>
        <end position="376"/>
    </location>
</feature>
<feature type="non-terminal residue" evidence="6">
    <location>
        <position position="1"/>
    </location>
</feature>
<protein>
    <recommendedName>
        <fullName evidence="5">CUB domain-containing protein</fullName>
    </recommendedName>
</protein>
<evidence type="ECO:0000256" key="1">
    <source>
        <dbReference type="ARBA" id="ARBA00022737"/>
    </source>
</evidence>
<feature type="domain" description="CUB" evidence="5">
    <location>
        <begin position="2"/>
        <end position="121"/>
    </location>
</feature>
<name>A0ABN8P0I0_9CNID</name>
<evidence type="ECO:0000256" key="2">
    <source>
        <dbReference type="ARBA" id="ARBA00023157"/>
    </source>
</evidence>
<feature type="domain" description="CUB" evidence="5">
    <location>
        <begin position="506"/>
        <end position="626"/>
    </location>
</feature>
<dbReference type="InterPro" id="IPR035914">
    <property type="entry name" value="Sperma_CUB_dom_sf"/>
</dbReference>
<feature type="domain" description="CUB" evidence="5">
    <location>
        <begin position="634"/>
        <end position="753"/>
    </location>
</feature>
<keyword evidence="2" id="KW-1015">Disulfide bond</keyword>
<dbReference type="PANTHER" id="PTHR24251">
    <property type="entry name" value="OVOCHYMASE-RELATED"/>
    <property type="match status" value="1"/>
</dbReference>
<dbReference type="Gene3D" id="2.60.120.290">
    <property type="entry name" value="Spermadhesin, CUB domain"/>
    <property type="match status" value="7"/>
</dbReference>
<evidence type="ECO:0000256" key="4">
    <source>
        <dbReference type="SAM" id="Phobius"/>
    </source>
</evidence>
<dbReference type="SMART" id="SM00042">
    <property type="entry name" value="CUB"/>
    <property type="match status" value="7"/>
</dbReference>
<evidence type="ECO:0000259" key="5">
    <source>
        <dbReference type="PROSITE" id="PS01180"/>
    </source>
</evidence>
<feature type="transmembrane region" description="Helical" evidence="4">
    <location>
        <begin position="883"/>
        <end position="904"/>
    </location>
</feature>
<proteinExistence type="predicted"/>
<evidence type="ECO:0000313" key="7">
    <source>
        <dbReference type="Proteomes" id="UP001159405"/>
    </source>
</evidence>
<organism evidence="6 7">
    <name type="scientific">Porites lobata</name>
    <dbReference type="NCBI Taxonomy" id="104759"/>
    <lineage>
        <taxon>Eukaryota</taxon>
        <taxon>Metazoa</taxon>
        <taxon>Cnidaria</taxon>
        <taxon>Anthozoa</taxon>
        <taxon>Hexacorallia</taxon>
        <taxon>Scleractinia</taxon>
        <taxon>Fungiina</taxon>
        <taxon>Poritidae</taxon>
        <taxon>Porites</taxon>
    </lineage>
</organism>
<dbReference type="Pfam" id="PF00431">
    <property type="entry name" value="CUB"/>
    <property type="match status" value="7"/>
</dbReference>
<comment type="caution">
    <text evidence="3">Lacks conserved residue(s) required for the propagation of feature annotation.</text>
</comment>
<dbReference type="InterPro" id="IPR000859">
    <property type="entry name" value="CUB_dom"/>
</dbReference>
<keyword evidence="4" id="KW-1133">Transmembrane helix</keyword>
<dbReference type="PROSITE" id="PS01180">
    <property type="entry name" value="CUB"/>
    <property type="match status" value="7"/>
</dbReference>
<feature type="domain" description="CUB" evidence="5">
    <location>
        <begin position="126"/>
        <end position="248"/>
    </location>
</feature>
<keyword evidence="4" id="KW-0812">Transmembrane</keyword>
<keyword evidence="1" id="KW-0677">Repeat</keyword>
<evidence type="ECO:0000256" key="3">
    <source>
        <dbReference type="PROSITE-ProRule" id="PRU00059"/>
    </source>
</evidence>
<gene>
    <name evidence="6" type="ORF">PLOB_00033206</name>
</gene>
<dbReference type="SUPFAM" id="SSF49854">
    <property type="entry name" value="Spermadhesin, CUB domain"/>
    <property type="match status" value="7"/>
</dbReference>